<dbReference type="PROSITE" id="PS51352">
    <property type="entry name" value="THIOREDOXIN_2"/>
    <property type="match status" value="1"/>
</dbReference>
<comment type="caution">
    <text evidence="10">The sequence shown here is derived from an EMBL/GenBank/DDBJ whole genome shotgun (WGS) entry which is preliminary data.</text>
</comment>
<evidence type="ECO:0000313" key="11">
    <source>
        <dbReference type="Proteomes" id="UP001187531"/>
    </source>
</evidence>
<dbReference type="EC" id="1.11.1.24" evidence="2"/>
<evidence type="ECO:0000256" key="2">
    <source>
        <dbReference type="ARBA" id="ARBA00013017"/>
    </source>
</evidence>
<keyword evidence="4" id="KW-0049">Antioxidant</keyword>
<dbReference type="EMBL" id="JAVRJZ010000006">
    <property type="protein sequence ID" value="KAK2721456.1"/>
    <property type="molecule type" value="Genomic_DNA"/>
</dbReference>
<dbReference type="PANTHER" id="PTHR10681:SF163">
    <property type="entry name" value="AT16346P-RELATED"/>
    <property type="match status" value="1"/>
</dbReference>
<dbReference type="FunFam" id="3.40.30.10:FF:000003">
    <property type="entry name" value="Peroxiredoxin 1"/>
    <property type="match status" value="1"/>
</dbReference>
<keyword evidence="5" id="KW-0560">Oxidoreductase</keyword>
<dbReference type="CDD" id="cd03015">
    <property type="entry name" value="PRX_Typ2cys"/>
    <property type="match status" value="1"/>
</dbReference>
<organism evidence="10 11">
    <name type="scientific">Artemia franciscana</name>
    <name type="common">Brine shrimp</name>
    <name type="synonym">Artemia sanfranciscana</name>
    <dbReference type="NCBI Taxonomy" id="6661"/>
    <lineage>
        <taxon>Eukaryota</taxon>
        <taxon>Metazoa</taxon>
        <taxon>Ecdysozoa</taxon>
        <taxon>Arthropoda</taxon>
        <taxon>Crustacea</taxon>
        <taxon>Branchiopoda</taxon>
        <taxon>Anostraca</taxon>
        <taxon>Artemiidae</taxon>
        <taxon>Artemia</taxon>
    </lineage>
</organism>
<dbReference type="InterPro" id="IPR000866">
    <property type="entry name" value="AhpC/TSA"/>
</dbReference>
<keyword evidence="11" id="KW-1185">Reference proteome</keyword>
<dbReference type="AlphaFoldDB" id="A0AA88LH41"/>
<reference evidence="10" key="1">
    <citation type="submission" date="2023-07" db="EMBL/GenBank/DDBJ databases">
        <title>Chromosome-level genome assembly of Artemia franciscana.</title>
        <authorList>
            <person name="Jo E."/>
        </authorList>
    </citation>
    <scope>NUCLEOTIDE SEQUENCE</scope>
    <source>
        <tissue evidence="10">Whole body</tissue>
    </source>
</reference>
<evidence type="ECO:0000256" key="7">
    <source>
        <dbReference type="ARBA" id="ARBA00023284"/>
    </source>
</evidence>
<evidence type="ECO:0000256" key="5">
    <source>
        <dbReference type="ARBA" id="ARBA00023002"/>
    </source>
</evidence>
<dbReference type="GO" id="GO:0042744">
    <property type="term" value="P:hydrogen peroxide catabolic process"/>
    <property type="evidence" value="ECO:0007669"/>
    <property type="project" value="TreeGrafter"/>
</dbReference>
<protein>
    <recommendedName>
        <fullName evidence="2">thioredoxin-dependent peroxiredoxin</fullName>
        <ecNumber evidence="2">1.11.1.24</ecNumber>
    </recommendedName>
</protein>
<comment type="catalytic activity">
    <reaction evidence="8">
        <text>a hydroperoxide + [thioredoxin]-dithiol = an alcohol + [thioredoxin]-disulfide + H2O</text>
        <dbReference type="Rhea" id="RHEA:62620"/>
        <dbReference type="Rhea" id="RHEA-COMP:10698"/>
        <dbReference type="Rhea" id="RHEA-COMP:10700"/>
        <dbReference type="ChEBI" id="CHEBI:15377"/>
        <dbReference type="ChEBI" id="CHEBI:29950"/>
        <dbReference type="ChEBI" id="CHEBI:30879"/>
        <dbReference type="ChEBI" id="CHEBI:35924"/>
        <dbReference type="ChEBI" id="CHEBI:50058"/>
        <dbReference type="EC" id="1.11.1.24"/>
    </reaction>
</comment>
<dbReference type="GO" id="GO:0008379">
    <property type="term" value="F:thioredoxin peroxidase activity"/>
    <property type="evidence" value="ECO:0007669"/>
    <property type="project" value="TreeGrafter"/>
</dbReference>
<comment type="similarity">
    <text evidence="1">Belongs to the peroxiredoxin family. AhpC/Prx1 subfamily.</text>
</comment>
<dbReference type="InterPro" id="IPR036249">
    <property type="entry name" value="Thioredoxin-like_sf"/>
</dbReference>
<dbReference type="SUPFAM" id="SSF52833">
    <property type="entry name" value="Thioredoxin-like"/>
    <property type="match status" value="1"/>
</dbReference>
<keyword evidence="7" id="KW-0676">Redox-active center</keyword>
<dbReference type="GO" id="GO:0045454">
    <property type="term" value="P:cell redox homeostasis"/>
    <property type="evidence" value="ECO:0007669"/>
    <property type="project" value="TreeGrafter"/>
</dbReference>
<dbReference type="Pfam" id="PF00578">
    <property type="entry name" value="AhpC-TSA"/>
    <property type="match status" value="1"/>
</dbReference>
<keyword evidence="6" id="KW-1015">Disulfide bond</keyword>
<keyword evidence="3" id="KW-0575">Peroxidase</keyword>
<evidence type="ECO:0000259" key="9">
    <source>
        <dbReference type="PROSITE" id="PS51352"/>
    </source>
</evidence>
<evidence type="ECO:0000313" key="10">
    <source>
        <dbReference type="EMBL" id="KAK2721455.1"/>
    </source>
</evidence>
<evidence type="ECO:0000256" key="8">
    <source>
        <dbReference type="ARBA" id="ARBA00049091"/>
    </source>
</evidence>
<proteinExistence type="inferred from homology"/>
<dbReference type="GO" id="GO:0005829">
    <property type="term" value="C:cytosol"/>
    <property type="evidence" value="ECO:0007669"/>
    <property type="project" value="TreeGrafter"/>
</dbReference>
<dbReference type="Gene3D" id="3.40.30.10">
    <property type="entry name" value="Glutaredoxin"/>
    <property type="match status" value="1"/>
</dbReference>
<accession>A0AA88LH41</accession>
<gene>
    <name evidence="10" type="ORF">QYM36_003669</name>
</gene>
<dbReference type="GO" id="GO:0019430">
    <property type="term" value="P:removal of superoxide radicals"/>
    <property type="evidence" value="ECO:0007669"/>
    <property type="project" value="TreeGrafter"/>
</dbReference>
<dbReference type="InterPro" id="IPR050217">
    <property type="entry name" value="Peroxiredoxin"/>
</dbReference>
<evidence type="ECO:0000256" key="4">
    <source>
        <dbReference type="ARBA" id="ARBA00022862"/>
    </source>
</evidence>
<evidence type="ECO:0000256" key="3">
    <source>
        <dbReference type="ARBA" id="ARBA00022559"/>
    </source>
</evidence>
<evidence type="ECO:0000256" key="1">
    <source>
        <dbReference type="ARBA" id="ARBA00009796"/>
    </source>
</evidence>
<dbReference type="InterPro" id="IPR013766">
    <property type="entry name" value="Thioredoxin_domain"/>
</dbReference>
<evidence type="ECO:0000256" key="6">
    <source>
        <dbReference type="ARBA" id="ARBA00023157"/>
    </source>
</evidence>
<name>A0AA88LH41_ARTSF</name>
<sequence>MSNIVPAIGKPAPQFKGMAVVNGEFKEISLADYKGKYVVFFFYPLDFTFVCPTEIIAFSDRVKEFRDIGVEVIGCSTDSHFSHFAWINTPRKQGGLGNMDIPLLADKNCSVAKSYGVYLEEEGVTFRGLFIIDPKQNLRQVTINDLPVGRSVDETLRLVQAFQFTDKHGEDRRAPTRSQEEIEEMALHSEDAPRNAKRMKQENTCLDNAVNLVIVKSESDPDILGISYHTGESDAGDSFIHEINTSGEELGPSSSGSVLNWHSYPVKNEMENHVFSSKNNSDDEPFPEDTFNYSGLRHAVSEGSEIERVADFQILQESASNYSNDWDVNYPTQVFGRMSKDDRKRKRLKGESYFTTGGKFVAGRQVEMVPCKCPFKCHERISNDQAKVLFAEFWSLDDIEKKRKYLAELIDSSEVKRRCKSKSTGKVDGQTKEIQSQKTSSKSDLRRTISYQYFLMVDNVRIRVCQAFFRGVLAVTEKFVRICLNKRRTSGILADMRGKHTPWNKLNEEEFHFETIPVQTVLSVENLPHDVNDSQSQTSF</sequence>
<dbReference type="EMBL" id="JAVRJZ010000006">
    <property type="protein sequence ID" value="KAK2721455.1"/>
    <property type="molecule type" value="Genomic_DNA"/>
</dbReference>
<feature type="domain" description="Thioredoxin" evidence="9">
    <location>
        <begin position="6"/>
        <end position="164"/>
    </location>
</feature>
<dbReference type="Proteomes" id="UP001187531">
    <property type="component" value="Unassembled WGS sequence"/>
</dbReference>
<dbReference type="PANTHER" id="PTHR10681">
    <property type="entry name" value="THIOREDOXIN PEROXIDASE"/>
    <property type="match status" value="1"/>
</dbReference>